<feature type="compositionally biased region" description="Basic and acidic residues" evidence="1">
    <location>
        <begin position="79"/>
        <end position="99"/>
    </location>
</feature>
<feature type="region of interest" description="Disordered" evidence="1">
    <location>
        <begin position="131"/>
        <end position="214"/>
    </location>
</feature>
<reference evidence="2" key="1">
    <citation type="submission" date="2023-03" db="EMBL/GenBank/DDBJ databases">
        <title>Massive genome expansion in bonnet fungi (Mycena s.s.) driven by repeated elements and novel gene families across ecological guilds.</title>
        <authorList>
            <consortium name="Lawrence Berkeley National Laboratory"/>
            <person name="Harder C.B."/>
            <person name="Miyauchi S."/>
            <person name="Viragh M."/>
            <person name="Kuo A."/>
            <person name="Thoen E."/>
            <person name="Andreopoulos B."/>
            <person name="Lu D."/>
            <person name="Skrede I."/>
            <person name="Drula E."/>
            <person name="Henrissat B."/>
            <person name="Morin E."/>
            <person name="Kohler A."/>
            <person name="Barry K."/>
            <person name="LaButti K."/>
            <person name="Morin E."/>
            <person name="Salamov A."/>
            <person name="Lipzen A."/>
            <person name="Mereny Z."/>
            <person name="Hegedus B."/>
            <person name="Baldrian P."/>
            <person name="Stursova M."/>
            <person name="Weitz H."/>
            <person name="Taylor A."/>
            <person name="Grigoriev I.V."/>
            <person name="Nagy L.G."/>
            <person name="Martin F."/>
            <person name="Kauserud H."/>
        </authorList>
    </citation>
    <scope>NUCLEOTIDE SEQUENCE</scope>
    <source>
        <strain evidence="2">CBHHK188m</strain>
    </source>
</reference>
<dbReference type="EMBL" id="JARJLG010000001">
    <property type="protein sequence ID" value="KAJ7785328.1"/>
    <property type="molecule type" value="Genomic_DNA"/>
</dbReference>
<dbReference type="Proteomes" id="UP001215280">
    <property type="component" value="Unassembled WGS sequence"/>
</dbReference>
<comment type="caution">
    <text evidence="2">The sequence shown here is derived from an EMBL/GenBank/DDBJ whole genome shotgun (WGS) entry which is preliminary data.</text>
</comment>
<name>A0AAD7P2V5_9AGAR</name>
<accession>A0AAD7P2V5</accession>
<feature type="region of interest" description="Disordered" evidence="1">
    <location>
        <begin position="79"/>
        <end position="108"/>
    </location>
</feature>
<sequence>MIKARLQERLYFSDISRSGSKDYFEWLVAREAAAGVTSTNDAPPQRLPAKRKQPNIDEAFLLPCRLDWNGGAHKRGDWVRRKDLEKTPKQKERNMDSSRRQPLGNANHNPKFYDACRIVFFSRPVTFDRSSKADNDIWTSNGDPRTDRSSKGKLEPSISRSYHPPNLGATKPSLLTQSQCKTSDCPFLGGGRAVSGPQGAVGDHRSMNGTSAGK</sequence>
<evidence type="ECO:0000313" key="3">
    <source>
        <dbReference type="Proteomes" id="UP001215280"/>
    </source>
</evidence>
<organism evidence="2 3">
    <name type="scientific">Mycena maculata</name>
    <dbReference type="NCBI Taxonomy" id="230809"/>
    <lineage>
        <taxon>Eukaryota</taxon>
        <taxon>Fungi</taxon>
        <taxon>Dikarya</taxon>
        <taxon>Basidiomycota</taxon>
        <taxon>Agaricomycotina</taxon>
        <taxon>Agaricomycetes</taxon>
        <taxon>Agaricomycetidae</taxon>
        <taxon>Agaricales</taxon>
        <taxon>Marasmiineae</taxon>
        <taxon>Mycenaceae</taxon>
        <taxon>Mycena</taxon>
    </lineage>
</organism>
<proteinExistence type="predicted"/>
<evidence type="ECO:0000313" key="2">
    <source>
        <dbReference type="EMBL" id="KAJ7785328.1"/>
    </source>
</evidence>
<dbReference type="AlphaFoldDB" id="A0AAD7P2V5"/>
<feature type="compositionally biased region" description="Polar residues" evidence="1">
    <location>
        <begin position="173"/>
        <end position="182"/>
    </location>
</feature>
<protein>
    <submittedName>
        <fullName evidence="2">Uncharacterized protein</fullName>
    </submittedName>
</protein>
<evidence type="ECO:0000256" key="1">
    <source>
        <dbReference type="SAM" id="MobiDB-lite"/>
    </source>
</evidence>
<feature type="compositionally biased region" description="Basic and acidic residues" evidence="1">
    <location>
        <begin position="144"/>
        <end position="154"/>
    </location>
</feature>
<keyword evidence="3" id="KW-1185">Reference proteome</keyword>
<gene>
    <name evidence="2" type="ORF">DFH07DRAFT_763922</name>
</gene>